<comment type="caution">
    <text evidence="1">The sequence shown here is derived from an EMBL/GenBank/DDBJ whole genome shotgun (WGS) entry which is preliminary data.</text>
</comment>
<reference evidence="1" key="2">
    <citation type="journal article" date="2021" name="PeerJ">
        <title>Extensive microbial diversity within the chicken gut microbiome revealed by metagenomics and culture.</title>
        <authorList>
            <person name="Gilroy R."/>
            <person name="Ravi A."/>
            <person name="Getino M."/>
            <person name="Pursley I."/>
            <person name="Horton D.L."/>
            <person name="Alikhan N.F."/>
            <person name="Baker D."/>
            <person name="Gharbi K."/>
            <person name="Hall N."/>
            <person name="Watson M."/>
            <person name="Adriaenssens E.M."/>
            <person name="Foster-Nyarko E."/>
            <person name="Jarju S."/>
            <person name="Secka A."/>
            <person name="Antonio M."/>
            <person name="Oren A."/>
            <person name="Chaudhuri R.R."/>
            <person name="La Ragione R."/>
            <person name="Hildebrand F."/>
            <person name="Pallen M.J."/>
        </authorList>
    </citation>
    <scope>NUCLEOTIDE SEQUENCE</scope>
    <source>
        <strain evidence="1">21143</strain>
    </source>
</reference>
<evidence type="ECO:0000313" key="2">
    <source>
        <dbReference type="Proteomes" id="UP000886722"/>
    </source>
</evidence>
<accession>A0A9D1KEH7</accession>
<dbReference type="InterPro" id="IPR021428">
    <property type="entry name" value="DUF3078"/>
</dbReference>
<evidence type="ECO:0000313" key="1">
    <source>
        <dbReference type="EMBL" id="HIT39462.1"/>
    </source>
</evidence>
<gene>
    <name evidence="1" type="ORF">IAD06_05440</name>
</gene>
<dbReference type="Pfam" id="PF11276">
    <property type="entry name" value="DUF3078"/>
    <property type="match status" value="1"/>
</dbReference>
<protein>
    <submittedName>
        <fullName evidence="1">DUF3078 domain-containing protein</fullName>
    </submittedName>
</protein>
<organism evidence="1 2">
    <name type="scientific">Candidatus Caccoplasma intestinavium</name>
    <dbReference type="NCBI Taxonomy" id="2840716"/>
    <lineage>
        <taxon>Bacteria</taxon>
        <taxon>Pseudomonadati</taxon>
        <taxon>Bacteroidota</taxon>
        <taxon>Bacteroidia</taxon>
        <taxon>Bacteroidales</taxon>
        <taxon>Bacteroidaceae</taxon>
        <taxon>Bacteroidaceae incertae sedis</taxon>
        <taxon>Candidatus Caccoplasma</taxon>
    </lineage>
</organism>
<sequence length="208" mass="24798">NLNISSAPDDTLRNYSISEDLFRIDSKFDYKAFKNFYYSTSLYFKTQFFNNYKKNTETRTASFLSPGELSYNLGMSHNYTSKNKSFTSSVSVSPFSYNLKTCIDEEMDPTKFGIEKEKKILHKFGSSFDTNIKWQFMRNMYLSSRLYYFTSYKHVQIDFENTFNFVLNRYFSTRIEFKMRYDDSADPNEKGSFIQIKEMLSFGLFFRI</sequence>
<feature type="non-terminal residue" evidence="1">
    <location>
        <position position="1"/>
    </location>
</feature>
<dbReference type="EMBL" id="DVKT01000041">
    <property type="protein sequence ID" value="HIT39462.1"/>
    <property type="molecule type" value="Genomic_DNA"/>
</dbReference>
<dbReference type="Proteomes" id="UP000886722">
    <property type="component" value="Unassembled WGS sequence"/>
</dbReference>
<proteinExistence type="predicted"/>
<dbReference type="AlphaFoldDB" id="A0A9D1KEH7"/>
<name>A0A9D1KEH7_9BACT</name>
<reference evidence="1" key="1">
    <citation type="submission" date="2020-10" db="EMBL/GenBank/DDBJ databases">
        <authorList>
            <person name="Gilroy R."/>
        </authorList>
    </citation>
    <scope>NUCLEOTIDE SEQUENCE</scope>
    <source>
        <strain evidence="1">21143</strain>
    </source>
</reference>